<dbReference type="EMBL" id="BAAAOS010000020">
    <property type="protein sequence ID" value="GAA1580374.1"/>
    <property type="molecule type" value="Genomic_DNA"/>
</dbReference>
<reference evidence="2" key="1">
    <citation type="journal article" date="2019" name="Int. J. Syst. Evol. Microbiol.">
        <title>The Global Catalogue of Microorganisms (GCM) 10K type strain sequencing project: providing services to taxonomists for standard genome sequencing and annotation.</title>
        <authorList>
            <consortium name="The Broad Institute Genomics Platform"/>
            <consortium name="The Broad Institute Genome Sequencing Center for Infectious Disease"/>
            <person name="Wu L."/>
            <person name="Ma J."/>
        </authorList>
    </citation>
    <scope>NUCLEOTIDE SEQUENCE [LARGE SCALE GENOMIC DNA]</scope>
    <source>
        <strain evidence="2">JCM 14969</strain>
    </source>
</reference>
<sequence length="68" mass="7293">MCELLEIPPYVMHHGGLVGDPVALLDEAAGLADQIEVPIEDLSWRLALGDALRMAAADVRKVRDAGDL</sequence>
<organism evidence="1 2">
    <name type="scientific">Kribbella sancticallisti</name>
    <dbReference type="NCBI Taxonomy" id="460087"/>
    <lineage>
        <taxon>Bacteria</taxon>
        <taxon>Bacillati</taxon>
        <taxon>Actinomycetota</taxon>
        <taxon>Actinomycetes</taxon>
        <taxon>Propionibacteriales</taxon>
        <taxon>Kribbellaceae</taxon>
        <taxon>Kribbella</taxon>
    </lineage>
</organism>
<evidence type="ECO:0000313" key="2">
    <source>
        <dbReference type="Proteomes" id="UP001500393"/>
    </source>
</evidence>
<accession>A0ABP4PHB5</accession>
<dbReference type="Proteomes" id="UP001500393">
    <property type="component" value="Unassembled WGS sequence"/>
</dbReference>
<name>A0ABP4PHB5_9ACTN</name>
<comment type="caution">
    <text evidence="1">The sequence shown here is derived from an EMBL/GenBank/DDBJ whole genome shotgun (WGS) entry which is preliminary data.</text>
</comment>
<protein>
    <submittedName>
        <fullName evidence="1">Uncharacterized protein</fullName>
    </submittedName>
</protein>
<evidence type="ECO:0000313" key="1">
    <source>
        <dbReference type="EMBL" id="GAA1580374.1"/>
    </source>
</evidence>
<proteinExistence type="predicted"/>
<gene>
    <name evidence="1" type="ORF">GCM10009789_37760</name>
</gene>
<keyword evidence="2" id="KW-1185">Reference proteome</keyword>